<dbReference type="Pfam" id="PF00294">
    <property type="entry name" value="PfkB"/>
    <property type="match status" value="1"/>
</dbReference>
<keyword evidence="2 4" id="KW-0418">Kinase</keyword>
<keyword evidence="1" id="KW-0808">Transferase</keyword>
<evidence type="ECO:0000256" key="1">
    <source>
        <dbReference type="ARBA" id="ARBA00022679"/>
    </source>
</evidence>
<dbReference type="PANTHER" id="PTHR10584:SF166">
    <property type="entry name" value="RIBOKINASE"/>
    <property type="match status" value="1"/>
</dbReference>
<evidence type="ECO:0000313" key="4">
    <source>
        <dbReference type="EMBL" id="MCM2579536.1"/>
    </source>
</evidence>
<protein>
    <submittedName>
        <fullName evidence="4">PfkB family carbohydrate kinase</fullName>
    </submittedName>
</protein>
<keyword evidence="5" id="KW-1185">Reference proteome</keyword>
<dbReference type="RefSeq" id="WP_251417465.1">
    <property type="nucleotide sequence ID" value="NZ_JAMQGM010000043.1"/>
</dbReference>
<sequence length="298" mass="31631">MAEFDVFVVGGAGIDTVVRVPELPFALCDSVGVPPIESYVAHTGNGVALGCHRLGLRTHFADVIGADPEGDRVLAAYAEAGLSFDHRTHPSGTRRSVNLVDDRGRRPSFYDGRHPLDMSVDPDLYRPVFGRTRHVHVSIMNWARHALAEAVEAGMSTSTDLHDWDGRNDYHRDFAHGADLVFVSTAALGDRVEETALGILAKGRARVVIATAGGEGSYLVLPDRPVVHVPVAAVPGGRVVDTNGAGDSYVAGFLYAHLAGENWASCARAGSAVGAYACATAGTRTSFVTAEELARMRS</sequence>
<dbReference type="GO" id="GO:0016301">
    <property type="term" value="F:kinase activity"/>
    <property type="evidence" value="ECO:0007669"/>
    <property type="project" value="UniProtKB-KW"/>
</dbReference>
<dbReference type="PANTHER" id="PTHR10584">
    <property type="entry name" value="SUGAR KINASE"/>
    <property type="match status" value="1"/>
</dbReference>
<reference evidence="4" key="1">
    <citation type="journal article" date="2023" name="Int. J. Syst. Evol. Microbiol.">
        <title>Streptomyces meridianus sp. nov. isolated from brackish water of the Tagus estuary in Alcochete, Portugal.</title>
        <authorList>
            <person name="Santos J.D.N."/>
            <person name="Klimek D."/>
            <person name="Calusinska M."/>
            <person name="Lobo Da Cunha A."/>
            <person name="Catita J."/>
            <person name="Goncalves H."/>
            <person name="Gonzalez I."/>
            <person name="Reyes F."/>
            <person name="Lage O.M."/>
        </authorList>
    </citation>
    <scope>NUCLEOTIDE SEQUENCE</scope>
    <source>
        <strain evidence="4">MTZ3.1</strain>
    </source>
</reference>
<evidence type="ECO:0000256" key="2">
    <source>
        <dbReference type="ARBA" id="ARBA00022777"/>
    </source>
</evidence>
<feature type="domain" description="Carbohydrate kinase PfkB" evidence="3">
    <location>
        <begin position="44"/>
        <end position="287"/>
    </location>
</feature>
<dbReference type="Gene3D" id="3.40.1190.20">
    <property type="match status" value="1"/>
</dbReference>
<name>A0ABT0XAH9_9ACTN</name>
<dbReference type="SUPFAM" id="SSF53613">
    <property type="entry name" value="Ribokinase-like"/>
    <property type="match status" value="1"/>
</dbReference>
<dbReference type="InterPro" id="IPR029056">
    <property type="entry name" value="Ribokinase-like"/>
</dbReference>
<dbReference type="EMBL" id="JAMQGM010000043">
    <property type="protein sequence ID" value="MCM2579536.1"/>
    <property type="molecule type" value="Genomic_DNA"/>
</dbReference>
<evidence type="ECO:0000313" key="5">
    <source>
        <dbReference type="Proteomes" id="UP001167160"/>
    </source>
</evidence>
<dbReference type="InterPro" id="IPR002173">
    <property type="entry name" value="Carboh/pur_kinase_PfkB_CS"/>
</dbReference>
<accession>A0ABT0XAH9</accession>
<comment type="caution">
    <text evidence="4">The sequence shown here is derived from an EMBL/GenBank/DDBJ whole genome shotgun (WGS) entry which is preliminary data.</text>
</comment>
<dbReference type="InterPro" id="IPR011611">
    <property type="entry name" value="PfkB_dom"/>
</dbReference>
<dbReference type="Proteomes" id="UP001167160">
    <property type="component" value="Unassembled WGS sequence"/>
</dbReference>
<gene>
    <name evidence="4" type="ORF">M1E25_19655</name>
</gene>
<proteinExistence type="predicted"/>
<dbReference type="PROSITE" id="PS00584">
    <property type="entry name" value="PFKB_KINASES_2"/>
    <property type="match status" value="1"/>
</dbReference>
<evidence type="ECO:0000259" key="3">
    <source>
        <dbReference type="Pfam" id="PF00294"/>
    </source>
</evidence>
<organism evidence="4 5">
    <name type="scientific">Streptomyces meridianus</name>
    <dbReference type="NCBI Taxonomy" id="2938945"/>
    <lineage>
        <taxon>Bacteria</taxon>
        <taxon>Bacillati</taxon>
        <taxon>Actinomycetota</taxon>
        <taxon>Actinomycetes</taxon>
        <taxon>Kitasatosporales</taxon>
        <taxon>Streptomycetaceae</taxon>
        <taxon>Streptomyces</taxon>
    </lineage>
</organism>